<evidence type="ECO:0008006" key="3">
    <source>
        <dbReference type="Google" id="ProtNLM"/>
    </source>
</evidence>
<organism evidence="1 2">
    <name type="scientific">Neolewinella antarctica</name>
    <dbReference type="NCBI Taxonomy" id="442734"/>
    <lineage>
        <taxon>Bacteria</taxon>
        <taxon>Pseudomonadati</taxon>
        <taxon>Bacteroidota</taxon>
        <taxon>Saprospiria</taxon>
        <taxon>Saprospirales</taxon>
        <taxon>Lewinellaceae</taxon>
        <taxon>Neolewinella</taxon>
    </lineage>
</organism>
<dbReference type="Proteomes" id="UP000770785">
    <property type="component" value="Unassembled WGS sequence"/>
</dbReference>
<protein>
    <recommendedName>
        <fullName evidence="3">Arginase</fullName>
    </recommendedName>
</protein>
<comment type="caution">
    <text evidence="1">The sequence shown here is derived from an EMBL/GenBank/DDBJ whole genome shotgun (WGS) entry which is preliminary data.</text>
</comment>
<evidence type="ECO:0000313" key="2">
    <source>
        <dbReference type="Proteomes" id="UP000770785"/>
    </source>
</evidence>
<name>A0ABX0XAA0_9BACT</name>
<keyword evidence="2" id="KW-1185">Reference proteome</keyword>
<proteinExistence type="predicted"/>
<sequence>MYENWLKPAPPPDETLPTYSFGRHLQQHARQCPVGLIGLNEQVANKVRTFLNRTVWDFDGLPIADLGNLRKTTTEFAIPLLRELHASGITPILIGGSPKYFASQYLSFNELNRQVSLLNIDSQVELSNSGEDGKVLDPAIHRKGRKAFHLTHIGSQQHLVDPAIWKLFDANSYEAIRLGLARKDIADLEPQIRDADIASLNIRALHHNDAPARKATQPSGFDLQETCQMAYYAGNSDKLNSFGVYGLNTKDTDQKNIDLTAASYAQLIWYFLQGFSRRAGDFPITTERMMEYVVEMDDTTKLTFLRSPTTNRWWCEIPLAQFHGDARHRLIACSYQDYLTTSSEQVLPDRLVAAFRRYA</sequence>
<accession>A0ABX0XAA0</accession>
<dbReference type="EMBL" id="JAATJH010000002">
    <property type="protein sequence ID" value="NJC26199.1"/>
    <property type="molecule type" value="Genomic_DNA"/>
</dbReference>
<dbReference type="SUPFAM" id="SSF52768">
    <property type="entry name" value="Arginase/deacetylase"/>
    <property type="match status" value="1"/>
</dbReference>
<dbReference type="RefSeq" id="WP_168036955.1">
    <property type="nucleotide sequence ID" value="NZ_JAATJH010000002.1"/>
</dbReference>
<evidence type="ECO:0000313" key="1">
    <source>
        <dbReference type="EMBL" id="NJC26199.1"/>
    </source>
</evidence>
<dbReference type="InterPro" id="IPR023696">
    <property type="entry name" value="Ureohydrolase_dom_sf"/>
</dbReference>
<dbReference type="Gene3D" id="3.40.800.10">
    <property type="entry name" value="Ureohydrolase domain"/>
    <property type="match status" value="1"/>
</dbReference>
<reference evidence="1 2" key="1">
    <citation type="submission" date="2020-03" db="EMBL/GenBank/DDBJ databases">
        <title>Genomic Encyclopedia of Type Strains, Phase IV (KMG-IV): sequencing the most valuable type-strain genomes for metagenomic binning, comparative biology and taxonomic classification.</title>
        <authorList>
            <person name="Goeker M."/>
        </authorList>
    </citation>
    <scope>NUCLEOTIDE SEQUENCE [LARGE SCALE GENOMIC DNA]</scope>
    <source>
        <strain evidence="1 2">DSM 105096</strain>
    </source>
</reference>
<gene>
    <name evidence="1" type="ORF">GGR27_001698</name>
</gene>